<feature type="transmembrane region" description="Helical" evidence="7">
    <location>
        <begin position="229"/>
        <end position="254"/>
    </location>
</feature>
<organism evidence="8 9">
    <name type="scientific">Marinomonas posidonica (strain CECT 7376 / NCIMB 14433 / IVIA-Po-181)</name>
    <dbReference type="NCBI Taxonomy" id="491952"/>
    <lineage>
        <taxon>Bacteria</taxon>
        <taxon>Pseudomonadati</taxon>
        <taxon>Pseudomonadota</taxon>
        <taxon>Gammaproteobacteria</taxon>
        <taxon>Oceanospirillales</taxon>
        <taxon>Oceanospirillaceae</taxon>
        <taxon>Marinomonas</taxon>
    </lineage>
</organism>
<dbReference type="eggNOG" id="COG0682">
    <property type="taxonomic scope" value="Bacteria"/>
</dbReference>
<dbReference type="PROSITE" id="PS01311">
    <property type="entry name" value="LGT"/>
    <property type="match status" value="1"/>
</dbReference>
<dbReference type="NCBIfam" id="TIGR00544">
    <property type="entry name" value="lgt"/>
    <property type="match status" value="1"/>
</dbReference>
<evidence type="ECO:0000256" key="7">
    <source>
        <dbReference type="HAMAP-Rule" id="MF_01147"/>
    </source>
</evidence>
<dbReference type="UniPathway" id="UPA00664"/>
<evidence type="ECO:0000256" key="3">
    <source>
        <dbReference type="ARBA" id="ARBA00022679"/>
    </source>
</evidence>
<dbReference type="OrthoDB" id="871140at2"/>
<keyword evidence="4 7" id="KW-0812">Transmembrane</keyword>
<sequence>MISYPNIDPIAISIGPISVHWYGIMYLIGFAGAYAFGSYRAKRSNGLWTKDMVSDAIFYGALGVILGGRIGYILFYQFPAFVDNPLIMVRIWEGGMSFHGGLLGVIVAMYVFARKYQKHLVDVTDFLAPFVPIGLGAGRIGNFIGGELWGKPTDVSWAMIFPNDPLQLARHPSQLYQFALEGVALFAILWFFSQRSKPRYCVSGLFLLCYGVFRILVEFVREPDVQIGYLAWGWLTQGQLLSLPMVVLGAVLLVEGFKRNLYPQK</sequence>
<dbReference type="GO" id="GO:0042158">
    <property type="term" value="P:lipoprotein biosynthetic process"/>
    <property type="evidence" value="ECO:0007669"/>
    <property type="project" value="UniProtKB-UniRule"/>
</dbReference>
<comment type="subcellular location">
    <subcellularLocation>
        <location evidence="7">Cell inner membrane</location>
        <topology evidence="7">Multi-pass membrane protein</topology>
    </subcellularLocation>
</comment>
<reference evidence="8 9" key="1">
    <citation type="journal article" date="2012" name="Stand. Genomic Sci.">
        <title>Complete genome sequence of Marinomonas posidonica type strain (IVIA-Po-181(T)).</title>
        <authorList>
            <person name="Lucas-Elio P."/>
            <person name="Goodwin L."/>
            <person name="Woyke T."/>
            <person name="Pitluck S."/>
            <person name="Nolan M."/>
            <person name="Kyrpides N.C."/>
            <person name="Detter J.C."/>
            <person name="Copeland A."/>
            <person name="Lu M."/>
            <person name="Bruce D."/>
            <person name="Detter C."/>
            <person name="Tapia R."/>
            <person name="Han S."/>
            <person name="Land M.L."/>
            <person name="Ivanova N."/>
            <person name="Mikhailova N."/>
            <person name="Johnston A.W."/>
            <person name="Sanchez-Amat A."/>
        </authorList>
    </citation>
    <scope>NUCLEOTIDE SEQUENCE [LARGE SCALE GENOMIC DNA]</scope>
    <source>
        <strain evidence="9">CECT 7376 / NCIMB 14433 / IVIA-Po-181</strain>
    </source>
</reference>
<protein>
    <recommendedName>
        <fullName evidence="7">Phosphatidylglycerol--prolipoprotein diacylglyceryl transferase</fullName>
        <ecNumber evidence="7">2.5.1.145</ecNumber>
    </recommendedName>
</protein>
<feature type="transmembrane region" description="Helical" evidence="7">
    <location>
        <begin position="175"/>
        <end position="193"/>
    </location>
</feature>
<comment type="similarity">
    <text evidence="1 7">Belongs to the Lgt family.</text>
</comment>
<feature type="transmembrane region" description="Helical" evidence="7">
    <location>
        <begin position="200"/>
        <end position="217"/>
    </location>
</feature>
<dbReference type="Proteomes" id="UP000009230">
    <property type="component" value="Chromosome"/>
</dbReference>
<keyword evidence="9" id="KW-1185">Reference proteome</keyword>
<keyword evidence="2 7" id="KW-1003">Cell membrane</keyword>
<dbReference type="GO" id="GO:0005886">
    <property type="term" value="C:plasma membrane"/>
    <property type="evidence" value="ECO:0007669"/>
    <property type="project" value="UniProtKB-SubCell"/>
</dbReference>
<dbReference type="PANTHER" id="PTHR30589">
    <property type="entry name" value="PROLIPOPROTEIN DIACYLGLYCERYL TRANSFERASE"/>
    <property type="match status" value="1"/>
</dbReference>
<dbReference type="AlphaFoldDB" id="F6D0F9"/>
<evidence type="ECO:0000313" key="8">
    <source>
        <dbReference type="EMBL" id="AEF53681.1"/>
    </source>
</evidence>
<keyword evidence="7" id="KW-0997">Cell inner membrane</keyword>
<dbReference type="PANTHER" id="PTHR30589:SF0">
    <property type="entry name" value="PHOSPHATIDYLGLYCEROL--PROLIPOPROTEIN DIACYLGLYCERYL TRANSFERASE"/>
    <property type="match status" value="1"/>
</dbReference>
<comment type="function">
    <text evidence="7">Catalyzes the transfer of the diacylglyceryl group from phosphatidylglycerol to the sulfhydryl group of the N-terminal cysteine of a prolipoprotein, the first step in the formation of mature lipoproteins.</text>
</comment>
<dbReference type="STRING" id="491952.Mar181_0624"/>
<name>F6D0F9_MARPP</name>
<feature type="transmembrane region" description="Helical" evidence="7">
    <location>
        <begin position="56"/>
        <end position="76"/>
    </location>
</feature>
<evidence type="ECO:0000256" key="5">
    <source>
        <dbReference type="ARBA" id="ARBA00022989"/>
    </source>
</evidence>
<evidence type="ECO:0000256" key="1">
    <source>
        <dbReference type="ARBA" id="ARBA00007150"/>
    </source>
</evidence>
<proteinExistence type="inferred from homology"/>
<keyword evidence="3 7" id="KW-0808">Transferase</keyword>
<dbReference type="RefSeq" id="WP_013795158.1">
    <property type="nucleotide sequence ID" value="NC_015559.1"/>
</dbReference>
<dbReference type="InterPro" id="IPR001640">
    <property type="entry name" value="Lgt"/>
</dbReference>
<gene>
    <name evidence="7" type="primary">lgt</name>
    <name evidence="8" type="ordered locus">Mar181_0624</name>
</gene>
<feature type="transmembrane region" description="Helical" evidence="7">
    <location>
        <begin position="19"/>
        <end position="36"/>
    </location>
</feature>
<evidence type="ECO:0000256" key="2">
    <source>
        <dbReference type="ARBA" id="ARBA00022475"/>
    </source>
</evidence>
<dbReference type="HAMAP" id="MF_01147">
    <property type="entry name" value="Lgt"/>
    <property type="match status" value="1"/>
</dbReference>
<keyword evidence="5 7" id="KW-1133">Transmembrane helix</keyword>
<evidence type="ECO:0000256" key="4">
    <source>
        <dbReference type="ARBA" id="ARBA00022692"/>
    </source>
</evidence>
<comment type="catalytic activity">
    <reaction evidence="7">
        <text>L-cysteinyl-[prolipoprotein] + a 1,2-diacyl-sn-glycero-3-phospho-(1'-sn-glycerol) = an S-1,2-diacyl-sn-glyceryl-L-cysteinyl-[prolipoprotein] + sn-glycerol 1-phosphate + H(+)</text>
        <dbReference type="Rhea" id="RHEA:56712"/>
        <dbReference type="Rhea" id="RHEA-COMP:14679"/>
        <dbReference type="Rhea" id="RHEA-COMP:14680"/>
        <dbReference type="ChEBI" id="CHEBI:15378"/>
        <dbReference type="ChEBI" id="CHEBI:29950"/>
        <dbReference type="ChEBI" id="CHEBI:57685"/>
        <dbReference type="ChEBI" id="CHEBI:64716"/>
        <dbReference type="ChEBI" id="CHEBI:140658"/>
        <dbReference type="EC" id="2.5.1.145"/>
    </reaction>
</comment>
<evidence type="ECO:0000256" key="6">
    <source>
        <dbReference type="ARBA" id="ARBA00023136"/>
    </source>
</evidence>
<dbReference type="EC" id="2.5.1.145" evidence="7"/>
<keyword evidence="6 7" id="KW-0472">Membrane</keyword>
<dbReference type="HOGENOM" id="CLU_013386_1_0_6"/>
<dbReference type="GO" id="GO:0008961">
    <property type="term" value="F:phosphatidylglycerol-prolipoprotein diacylglyceryl transferase activity"/>
    <property type="evidence" value="ECO:0007669"/>
    <property type="project" value="UniProtKB-UniRule"/>
</dbReference>
<feature type="transmembrane region" description="Helical" evidence="7">
    <location>
        <begin position="96"/>
        <end position="113"/>
    </location>
</feature>
<feature type="binding site" evidence="7">
    <location>
        <position position="139"/>
    </location>
    <ligand>
        <name>a 1,2-diacyl-sn-glycero-3-phospho-(1'-sn-glycerol)</name>
        <dbReference type="ChEBI" id="CHEBI:64716"/>
    </ligand>
</feature>
<evidence type="ECO:0000313" key="9">
    <source>
        <dbReference type="Proteomes" id="UP000009230"/>
    </source>
</evidence>
<dbReference type="KEGG" id="mpc:Mar181_0624"/>
<feature type="transmembrane region" description="Helical" evidence="7">
    <location>
        <begin position="125"/>
        <end position="144"/>
    </location>
</feature>
<comment type="pathway">
    <text evidence="7">Protein modification; lipoprotein biosynthesis (diacylglyceryl transfer).</text>
</comment>
<dbReference type="Pfam" id="PF01790">
    <property type="entry name" value="LGT"/>
    <property type="match status" value="1"/>
</dbReference>
<dbReference type="EMBL" id="CP002771">
    <property type="protein sequence ID" value="AEF53681.1"/>
    <property type="molecule type" value="Genomic_DNA"/>
</dbReference>
<accession>F6D0F9</accession>